<evidence type="ECO:0000313" key="3">
    <source>
        <dbReference type="Proteomes" id="UP000050794"/>
    </source>
</evidence>
<gene>
    <name evidence="2" type="ORF">TCNE_LOCUS1265</name>
</gene>
<organism evidence="3 4">
    <name type="scientific">Toxocara canis</name>
    <name type="common">Canine roundworm</name>
    <dbReference type="NCBI Taxonomy" id="6265"/>
    <lineage>
        <taxon>Eukaryota</taxon>
        <taxon>Metazoa</taxon>
        <taxon>Ecdysozoa</taxon>
        <taxon>Nematoda</taxon>
        <taxon>Chromadorea</taxon>
        <taxon>Rhabditida</taxon>
        <taxon>Spirurina</taxon>
        <taxon>Ascaridomorpha</taxon>
        <taxon>Ascaridoidea</taxon>
        <taxon>Toxocaridae</taxon>
        <taxon>Toxocara</taxon>
    </lineage>
</organism>
<keyword evidence="3" id="KW-1185">Reference proteome</keyword>
<sequence length="73" mass="8115">MAAVGGVDTTNGRDTRGAVVCDQRTQSTTRTHARTPLATTPMRITFKAYNRGAPFFCRCAMTRARVRIAFRCF</sequence>
<dbReference type="Proteomes" id="UP000050794">
    <property type="component" value="Unassembled WGS sequence"/>
</dbReference>
<name>A0A183TYE5_TOXCA</name>
<protein>
    <submittedName>
        <fullName evidence="2 4">Uncharacterized protein</fullName>
    </submittedName>
</protein>
<dbReference type="AlphaFoldDB" id="A0A183TYE5"/>
<reference evidence="2 3" key="2">
    <citation type="submission" date="2018-11" db="EMBL/GenBank/DDBJ databases">
        <authorList>
            <consortium name="Pathogen Informatics"/>
        </authorList>
    </citation>
    <scope>NUCLEOTIDE SEQUENCE [LARGE SCALE GENOMIC DNA]</scope>
</reference>
<dbReference type="EMBL" id="UYWY01000886">
    <property type="protein sequence ID" value="VDM25825.1"/>
    <property type="molecule type" value="Genomic_DNA"/>
</dbReference>
<proteinExistence type="predicted"/>
<evidence type="ECO:0000313" key="4">
    <source>
        <dbReference type="WBParaSite" id="TCNE_0000126401-mRNA-1"/>
    </source>
</evidence>
<feature type="region of interest" description="Disordered" evidence="1">
    <location>
        <begin position="1"/>
        <end position="33"/>
    </location>
</feature>
<evidence type="ECO:0000313" key="2">
    <source>
        <dbReference type="EMBL" id="VDM25825.1"/>
    </source>
</evidence>
<evidence type="ECO:0000256" key="1">
    <source>
        <dbReference type="SAM" id="MobiDB-lite"/>
    </source>
</evidence>
<accession>A0A183TYE5</accession>
<reference evidence="4" key="1">
    <citation type="submission" date="2016-06" db="UniProtKB">
        <authorList>
            <consortium name="WormBaseParasite"/>
        </authorList>
    </citation>
    <scope>IDENTIFICATION</scope>
</reference>
<dbReference type="WBParaSite" id="TCNE_0000126401-mRNA-1">
    <property type="protein sequence ID" value="TCNE_0000126401-mRNA-1"/>
    <property type="gene ID" value="TCNE_0000126401"/>
</dbReference>